<evidence type="ECO:0000313" key="4">
    <source>
        <dbReference type="Proteomes" id="UP000267448"/>
    </source>
</evidence>
<evidence type="ECO:0000256" key="1">
    <source>
        <dbReference type="SAM" id="Coils"/>
    </source>
</evidence>
<evidence type="ECO:0000256" key="2">
    <source>
        <dbReference type="SAM" id="MobiDB-lite"/>
    </source>
</evidence>
<protein>
    <recommendedName>
        <fullName evidence="5">Flagellin</fullName>
    </recommendedName>
</protein>
<evidence type="ECO:0008006" key="5">
    <source>
        <dbReference type="Google" id="ProtNLM"/>
    </source>
</evidence>
<reference evidence="3 4" key="1">
    <citation type="submission" date="2018-12" db="EMBL/GenBank/DDBJ databases">
        <authorList>
            <person name="Yu L."/>
        </authorList>
    </citation>
    <scope>NUCLEOTIDE SEQUENCE [LARGE SCALE GENOMIC DNA]</scope>
    <source>
        <strain evidence="3 4">HAW-EB2</strain>
    </source>
</reference>
<sequence length="341" mass="38661">MVNGISDSLNVQQRSQPLVAATSDRHQSKAPKPAQLTAIPSHRLESYARWARVTQGQHKISAFQVAEQGLKQIFHLLKQLKRLAQSTISLSGESRNAQIKAATSLQLRLSQLRVEYQNRPLLDHQLNLISKKRPPAPRQFVLRSIELAQPKPRDERIQIQSDKDSISILLPATASKATLIGRLCEAMQSLEITIPAPHSETTVFNCSDERWQKIKAGIMMTGKGQRLPAGEARTIKVDEILTWQDPREWRLVSNEDLKKTVVKINKSLFKLEQQLRELSQTANKVQRQLHKANKENDFDYELNKTLNSLERLMQATPFTLQMTSVMAQANVTRSQVSSLLK</sequence>
<feature type="coiled-coil region" evidence="1">
    <location>
        <begin position="254"/>
        <end position="295"/>
    </location>
</feature>
<keyword evidence="4" id="KW-1185">Reference proteome</keyword>
<accession>A0A3S0KTW3</accession>
<dbReference type="RefSeq" id="WP_126521081.1">
    <property type="nucleotide sequence ID" value="NZ_RXNU01000007.1"/>
</dbReference>
<feature type="compositionally biased region" description="Polar residues" evidence="2">
    <location>
        <begin position="1"/>
        <end position="16"/>
    </location>
</feature>
<dbReference type="OrthoDB" id="5760042at2"/>
<dbReference type="EMBL" id="RXNU01000007">
    <property type="protein sequence ID" value="RTR38307.1"/>
    <property type="molecule type" value="Genomic_DNA"/>
</dbReference>
<name>A0A3S0KTW3_9GAMM</name>
<dbReference type="Proteomes" id="UP000267448">
    <property type="component" value="Unassembled WGS sequence"/>
</dbReference>
<keyword evidence="1" id="KW-0175">Coiled coil</keyword>
<evidence type="ECO:0000313" key="3">
    <source>
        <dbReference type="EMBL" id="RTR38307.1"/>
    </source>
</evidence>
<feature type="region of interest" description="Disordered" evidence="2">
    <location>
        <begin position="1"/>
        <end position="35"/>
    </location>
</feature>
<gene>
    <name evidence="3" type="ORF">EKG38_15220</name>
</gene>
<organism evidence="3 4">
    <name type="scientific">Shewanella canadensis</name>
    <dbReference type="NCBI Taxonomy" id="271096"/>
    <lineage>
        <taxon>Bacteria</taxon>
        <taxon>Pseudomonadati</taxon>
        <taxon>Pseudomonadota</taxon>
        <taxon>Gammaproteobacteria</taxon>
        <taxon>Alteromonadales</taxon>
        <taxon>Shewanellaceae</taxon>
        <taxon>Shewanella</taxon>
    </lineage>
</organism>
<proteinExistence type="predicted"/>
<comment type="caution">
    <text evidence="3">The sequence shown here is derived from an EMBL/GenBank/DDBJ whole genome shotgun (WGS) entry which is preliminary data.</text>
</comment>
<dbReference type="AlphaFoldDB" id="A0A3S0KTW3"/>